<accession>A0A9P4QRT3</accession>
<organism evidence="2 3">
    <name type="scientific">Polyplosphaeria fusca</name>
    <dbReference type="NCBI Taxonomy" id="682080"/>
    <lineage>
        <taxon>Eukaryota</taxon>
        <taxon>Fungi</taxon>
        <taxon>Dikarya</taxon>
        <taxon>Ascomycota</taxon>
        <taxon>Pezizomycotina</taxon>
        <taxon>Dothideomycetes</taxon>
        <taxon>Pleosporomycetidae</taxon>
        <taxon>Pleosporales</taxon>
        <taxon>Tetraplosphaeriaceae</taxon>
        <taxon>Polyplosphaeria</taxon>
    </lineage>
</organism>
<dbReference type="Proteomes" id="UP000799444">
    <property type="component" value="Unassembled WGS sequence"/>
</dbReference>
<sequence length="80" mass="8770">MSETRPLDIIIILFHSPEMMFPSRPVRRRGPAQLATHCSAARESAVRPSHVRSGPFTLPKCVCLCLLGSAVLAVFLGRGR</sequence>
<proteinExistence type="predicted"/>
<comment type="caution">
    <text evidence="2">The sequence shown here is derived from an EMBL/GenBank/DDBJ whole genome shotgun (WGS) entry which is preliminary data.</text>
</comment>
<gene>
    <name evidence="2" type="ORF">EJ04DRAFT_513785</name>
</gene>
<keyword evidence="1" id="KW-1133">Transmembrane helix</keyword>
<evidence type="ECO:0000313" key="2">
    <source>
        <dbReference type="EMBL" id="KAF2732633.1"/>
    </source>
</evidence>
<keyword evidence="1" id="KW-0812">Transmembrane</keyword>
<feature type="transmembrane region" description="Helical" evidence="1">
    <location>
        <begin position="57"/>
        <end position="77"/>
    </location>
</feature>
<dbReference type="EMBL" id="ML996174">
    <property type="protein sequence ID" value="KAF2732633.1"/>
    <property type="molecule type" value="Genomic_DNA"/>
</dbReference>
<keyword evidence="3" id="KW-1185">Reference proteome</keyword>
<protein>
    <submittedName>
        <fullName evidence="2">Uncharacterized protein</fullName>
    </submittedName>
</protein>
<name>A0A9P4QRT3_9PLEO</name>
<evidence type="ECO:0000313" key="3">
    <source>
        <dbReference type="Proteomes" id="UP000799444"/>
    </source>
</evidence>
<keyword evidence="1" id="KW-0472">Membrane</keyword>
<reference evidence="2" key="1">
    <citation type="journal article" date="2020" name="Stud. Mycol.">
        <title>101 Dothideomycetes genomes: a test case for predicting lifestyles and emergence of pathogens.</title>
        <authorList>
            <person name="Haridas S."/>
            <person name="Albert R."/>
            <person name="Binder M."/>
            <person name="Bloem J."/>
            <person name="Labutti K."/>
            <person name="Salamov A."/>
            <person name="Andreopoulos B."/>
            <person name="Baker S."/>
            <person name="Barry K."/>
            <person name="Bills G."/>
            <person name="Bluhm B."/>
            <person name="Cannon C."/>
            <person name="Castanera R."/>
            <person name="Culley D."/>
            <person name="Daum C."/>
            <person name="Ezra D."/>
            <person name="Gonzalez J."/>
            <person name="Henrissat B."/>
            <person name="Kuo A."/>
            <person name="Liang C."/>
            <person name="Lipzen A."/>
            <person name="Lutzoni F."/>
            <person name="Magnuson J."/>
            <person name="Mondo S."/>
            <person name="Nolan M."/>
            <person name="Ohm R."/>
            <person name="Pangilinan J."/>
            <person name="Park H.-J."/>
            <person name="Ramirez L."/>
            <person name="Alfaro M."/>
            <person name="Sun H."/>
            <person name="Tritt A."/>
            <person name="Yoshinaga Y."/>
            <person name="Zwiers L.-H."/>
            <person name="Turgeon B."/>
            <person name="Goodwin S."/>
            <person name="Spatafora J."/>
            <person name="Crous P."/>
            <person name="Grigoriev I."/>
        </authorList>
    </citation>
    <scope>NUCLEOTIDE SEQUENCE</scope>
    <source>
        <strain evidence="2">CBS 125425</strain>
    </source>
</reference>
<evidence type="ECO:0000256" key="1">
    <source>
        <dbReference type="SAM" id="Phobius"/>
    </source>
</evidence>
<dbReference type="AlphaFoldDB" id="A0A9P4QRT3"/>